<dbReference type="Proteomes" id="UP000515152">
    <property type="component" value="Chromosome 4"/>
</dbReference>
<keyword evidence="1 3" id="KW-0768">Sushi</keyword>
<proteinExistence type="predicted"/>
<dbReference type="Pfam" id="PF00084">
    <property type="entry name" value="Sushi"/>
    <property type="match status" value="5"/>
</dbReference>
<keyword evidence="4" id="KW-0812">Transmembrane</keyword>
<evidence type="ECO:0000256" key="1">
    <source>
        <dbReference type="ARBA" id="ARBA00022659"/>
    </source>
</evidence>
<feature type="chain" id="PRO_5035433448" evidence="5">
    <location>
        <begin position="26"/>
        <end position="392"/>
    </location>
</feature>
<keyword evidence="4" id="KW-1133">Transmembrane helix</keyword>
<dbReference type="CDD" id="cd00033">
    <property type="entry name" value="CCP"/>
    <property type="match status" value="5"/>
</dbReference>
<dbReference type="SMART" id="SM00032">
    <property type="entry name" value="CCP"/>
    <property type="match status" value="5"/>
</dbReference>
<evidence type="ECO:0000256" key="3">
    <source>
        <dbReference type="PROSITE-ProRule" id="PRU00302"/>
    </source>
</evidence>
<feature type="domain" description="Sushi" evidence="6">
    <location>
        <begin position="85"/>
        <end position="143"/>
    </location>
</feature>
<evidence type="ECO:0000256" key="5">
    <source>
        <dbReference type="SAM" id="SignalP"/>
    </source>
</evidence>
<feature type="domain" description="Sushi" evidence="6">
    <location>
        <begin position="282"/>
        <end position="343"/>
    </location>
</feature>
<organism evidence="7 8">
    <name type="scientific">Clupea harengus</name>
    <name type="common">Atlantic herring</name>
    <dbReference type="NCBI Taxonomy" id="7950"/>
    <lineage>
        <taxon>Eukaryota</taxon>
        <taxon>Metazoa</taxon>
        <taxon>Chordata</taxon>
        <taxon>Craniata</taxon>
        <taxon>Vertebrata</taxon>
        <taxon>Euteleostomi</taxon>
        <taxon>Actinopterygii</taxon>
        <taxon>Neopterygii</taxon>
        <taxon>Teleostei</taxon>
        <taxon>Clupei</taxon>
        <taxon>Clupeiformes</taxon>
        <taxon>Clupeoidei</taxon>
        <taxon>Clupeidae</taxon>
        <taxon>Clupea</taxon>
    </lineage>
</organism>
<dbReference type="PANTHER" id="PTHR19325:SF570">
    <property type="entry name" value="COMPLEMENT COMPONENT 4 BINDING PROTEIN, MEMBRANE"/>
    <property type="match status" value="1"/>
</dbReference>
<feature type="disulfide bond" evidence="3">
    <location>
        <begin position="146"/>
        <end position="189"/>
    </location>
</feature>
<dbReference type="RefSeq" id="XP_042563556.1">
    <property type="nucleotide sequence ID" value="XM_042707622.1"/>
</dbReference>
<feature type="disulfide bond" evidence="3">
    <location>
        <begin position="205"/>
        <end position="248"/>
    </location>
</feature>
<feature type="domain" description="Sushi" evidence="6">
    <location>
        <begin position="203"/>
        <end position="261"/>
    </location>
</feature>
<name>A0A8M1KHK7_CLUHA</name>
<feature type="signal peptide" evidence="5">
    <location>
        <begin position="1"/>
        <end position="25"/>
    </location>
</feature>
<keyword evidence="7" id="KW-1185">Reference proteome</keyword>
<dbReference type="FunFam" id="2.10.70.10:FF:000026">
    <property type="entry name" value="Complement inhibitory factor H"/>
    <property type="match status" value="1"/>
</dbReference>
<evidence type="ECO:0000259" key="6">
    <source>
        <dbReference type="PROSITE" id="PS50923"/>
    </source>
</evidence>
<evidence type="ECO:0000256" key="2">
    <source>
        <dbReference type="ARBA" id="ARBA00023157"/>
    </source>
</evidence>
<dbReference type="InterPro" id="IPR000436">
    <property type="entry name" value="Sushi_SCR_CCP_dom"/>
</dbReference>
<keyword evidence="4" id="KW-0472">Membrane</keyword>
<dbReference type="OrthoDB" id="6480633at2759"/>
<dbReference type="PANTHER" id="PTHR19325">
    <property type="entry name" value="COMPLEMENT COMPONENT-RELATED SUSHI DOMAIN-CONTAINING"/>
    <property type="match status" value="1"/>
</dbReference>
<evidence type="ECO:0000256" key="4">
    <source>
        <dbReference type="SAM" id="Phobius"/>
    </source>
</evidence>
<dbReference type="InterPro" id="IPR050350">
    <property type="entry name" value="Compl-Cell_Adhes-Reg"/>
</dbReference>
<feature type="transmembrane region" description="Helical" evidence="4">
    <location>
        <begin position="346"/>
        <end position="369"/>
    </location>
</feature>
<keyword evidence="5" id="KW-0732">Signal</keyword>
<feature type="disulfide bond" evidence="3">
    <location>
        <begin position="114"/>
        <end position="141"/>
    </location>
</feature>
<evidence type="ECO:0000313" key="7">
    <source>
        <dbReference type="Proteomes" id="UP000515152"/>
    </source>
</evidence>
<evidence type="ECO:0000313" key="8">
    <source>
        <dbReference type="RefSeq" id="XP_042563556.1"/>
    </source>
</evidence>
<dbReference type="GeneID" id="116220293"/>
<protein>
    <submittedName>
        <fullName evidence="8">Complement factor H-like isoform X1</fullName>
    </submittedName>
</protein>
<dbReference type="AlphaFoldDB" id="A0A8M1KHK7"/>
<feature type="domain" description="Sushi" evidence="6">
    <location>
        <begin position="25"/>
        <end position="84"/>
    </location>
</feature>
<dbReference type="PROSITE" id="PS50923">
    <property type="entry name" value="SUSHI"/>
    <property type="match status" value="5"/>
</dbReference>
<feature type="domain" description="Sushi" evidence="6">
    <location>
        <begin position="144"/>
        <end position="202"/>
    </location>
</feature>
<sequence>MSIMLLPKILGCVWILCLLSPEIHGQCSKPDLSDNVVLVGATFEEGSSEKLSCVPGYAPLTGPPRVTCQGGKWNPNPQDFTCKKKSCGNPGDLRNGRYDQTGGIDFGSTITAICNEGYQLFGKSSRSCLADGTWDGQEPRCEAVKCGRPPSIENGQLESPPEEQYDHGSVVRYVCNEDYTLFGERDSICKNGDWTEAPRCKKVQCSRPVIPNAKRVQGGSGPYGYKSTLTYQCNKGFEMVSGEARIVCMENGWSVMPKCEAVQPAKTTPRTPVKETTPSKAVGCPQPGNTNAIIYEGAGGPYVPGAIIKYKCTHWFWDQLVGSPQLKCGPDGQWSNEPPTCEVRSWWWLWIIGIAVVVVVVLCIVCWCYKKKSKEVHYDAGVVELNSRPASQ</sequence>
<keyword evidence="2 3" id="KW-1015">Disulfide bond</keyword>
<dbReference type="KEGG" id="char:116220293"/>
<accession>A0A8M1KHK7</accession>
<comment type="caution">
    <text evidence="3">Lacks conserved residue(s) required for the propagation of feature annotation.</text>
</comment>
<reference evidence="8" key="1">
    <citation type="submission" date="2025-08" db="UniProtKB">
        <authorList>
            <consortium name="RefSeq"/>
        </authorList>
    </citation>
    <scope>IDENTIFICATION</scope>
</reference>
<gene>
    <name evidence="8" type="primary">LOC116220293</name>
</gene>